<dbReference type="EMBL" id="LBZK01000001">
    <property type="protein sequence ID" value="KKR71433.1"/>
    <property type="molecule type" value="Genomic_DNA"/>
</dbReference>
<dbReference type="InterPro" id="IPR029044">
    <property type="entry name" value="Nucleotide-diphossugar_trans"/>
</dbReference>
<evidence type="ECO:0000313" key="2">
    <source>
        <dbReference type="EMBL" id="KKR71433.1"/>
    </source>
</evidence>
<proteinExistence type="predicted"/>
<feature type="domain" description="Glycosyltransferase 2-like" evidence="1">
    <location>
        <begin position="14"/>
        <end position="139"/>
    </location>
</feature>
<dbReference type="InterPro" id="IPR001173">
    <property type="entry name" value="Glyco_trans_2-like"/>
</dbReference>
<sequence>MSRKENSNNIPKISIVIPSLNKGNFIESTLASIFSQSYRNFEVIIQDGGSSDQTLDVVNNYLKKYPDMIRCESKKDKGQFSAINAGMRKARGEVLTYINADDLYKRDAFKKVVEGYLNCKDALWLAGYGRMVDKNGKNIAGLSMFYKRLLTCINSYRLLLMVNYLMQPSVFLTRAAYKKFGPFKGTKDFVLEYEMWLKIGRTKMPRIINSDLSSFRMSGENISSKKYKDLLDSDMKVLRKYTANRITLTLHRVHNSVRSMIVNTL</sequence>
<reference evidence="2 3" key="1">
    <citation type="journal article" date="2015" name="Nature">
        <title>rRNA introns, odd ribosomes, and small enigmatic genomes across a large radiation of phyla.</title>
        <authorList>
            <person name="Brown C.T."/>
            <person name="Hug L.A."/>
            <person name="Thomas B.C."/>
            <person name="Sharon I."/>
            <person name="Castelle C.J."/>
            <person name="Singh A."/>
            <person name="Wilkins M.J."/>
            <person name="Williams K.H."/>
            <person name="Banfield J.F."/>
        </authorList>
    </citation>
    <scope>NUCLEOTIDE SEQUENCE [LARGE SCALE GENOMIC DNA]</scope>
</reference>
<organism evidence="2 3">
    <name type="scientific">Candidatus Woesebacteria bacterium GW2011_GWA2_40_7b</name>
    <dbReference type="NCBI Taxonomy" id="1618563"/>
    <lineage>
        <taxon>Bacteria</taxon>
        <taxon>Candidatus Woeseibacteriota</taxon>
    </lineage>
</organism>
<evidence type="ECO:0000313" key="3">
    <source>
        <dbReference type="Proteomes" id="UP000034562"/>
    </source>
</evidence>
<dbReference type="PANTHER" id="PTHR22916">
    <property type="entry name" value="GLYCOSYLTRANSFERASE"/>
    <property type="match status" value="1"/>
</dbReference>
<accession>A0A0G0T2Z7</accession>
<dbReference type="Pfam" id="PF00535">
    <property type="entry name" value="Glycos_transf_2"/>
    <property type="match status" value="1"/>
</dbReference>
<dbReference type="PANTHER" id="PTHR22916:SF3">
    <property type="entry name" value="UDP-GLCNAC:BETAGAL BETA-1,3-N-ACETYLGLUCOSAMINYLTRANSFERASE-LIKE PROTEIN 1"/>
    <property type="match status" value="1"/>
</dbReference>
<evidence type="ECO:0000259" key="1">
    <source>
        <dbReference type="Pfam" id="PF00535"/>
    </source>
</evidence>
<dbReference type="STRING" id="1618563.UU12_C0001G0016"/>
<keyword evidence="2" id="KW-0808">Transferase</keyword>
<protein>
    <submittedName>
        <fullName evidence="2">Glycosyl transferase family 2</fullName>
    </submittedName>
</protein>
<dbReference type="Proteomes" id="UP000034562">
    <property type="component" value="Unassembled WGS sequence"/>
</dbReference>
<gene>
    <name evidence="2" type="ORF">UU12_C0001G0016</name>
</gene>
<dbReference type="AlphaFoldDB" id="A0A0G0T2Z7"/>
<dbReference type="SUPFAM" id="SSF53448">
    <property type="entry name" value="Nucleotide-diphospho-sugar transferases"/>
    <property type="match status" value="1"/>
</dbReference>
<dbReference type="Gene3D" id="3.90.550.10">
    <property type="entry name" value="Spore Coat Polysaccharide Biosynthesis Protein SpsA, Chain A"/>
    <property type="match status" value="1"/>
</dbReference>
<dbReference type="GO" id="GO:0016758">
    <property type="term" value="F:hexosyltransferase activity"/>
    <property type="evidence" value="ECO:0007669"/>
    <property type="project" value="UniProtKB-ARBA"/>
</dbReference>
<comment type="caution">
    <text evidence="2">The sequence shown here is derived from an EMBL/GenBank/DDBJ whole genome shotgun (WGS) entry which is preliminary data.</text>
</comment>
<name>A0A0G0T2Z7_9BACT</name>